<organism evidence="1 2">
    <name type="scientific">Neisseria sicca ATCC 29256</name>
    <dbReference type="NCBI Taxonomy" id="547045"/>
    <lineage>
        <taxon>Bacteria</taxon>
        <taxon>Pseudomonadati</taxon>
        <taxon>Pseudomonadota</taxon>
        <taxon>Betaproteobacteria</taxon>
        <taxon>Neisseriales</taxon>
        <taxon>Neisseriaceae</taxon>
        <taxon>Neisseria</taxon>
    </lineage>
</organism>
<proteinExistence type="predicted"/>
<sequence length="130" mass="13090">MAAVLAAAVGEFVFGIKGVFVVTAAEDEFQVGRGGEDVLHKDAVGVGFVAVSGEDGLQSARSRPACAVVGVDGGGEGAVVTQCRVAVFAAVIQAYGQVVFKTADVVVAVEREVGRQGFVIGLLPGVIALD</sequence>
<reference evidence="1" key="1">
    <citation type="submission" date="2009-07" db="EMBL/GenBank/DDBJ databases">
        <authorList>
            <person name="Weinstock G."/>
            <person name="Sodergren E."/>
            <person name="Clifton S."/>
            <person name="Fulton L."/>
            <person name="Fulton B."/>
            <person name="Courtney L."/>
            <person name="Fronick C."/>
            <person name="Harrison M."/>
            <person name="Strong C."/>
            <person name="Farmer C."/>
            <person name="Delahaunty K."/>
            <person name="Markovic C."/>
            <person name="Hall O."/>
            <person name="Minx P."/>
            <person name="Tomlinson C."/>
            <person name="Mitreva M."/>
            <person name="Nelson J."/>
            <person name="Hou S."/>
            <person name="Wollam A."/>
            <person name="Pepin K.H."/>
            <person name="Johnson M."/>
            <person name="Bhonagiri V."/>
            <person name="Nash W.E."/>
            <person name="Warren W."/>
            <person name="Chinwalla A."/>
            <person name="Mardis E.R."/>
            <person name="Wilson R.K."/>
        </authorList>
    </citation>
    <scope>NUCLEOTIDE SEQUENCE [LARGE SCALE GENOMIC DNA]</scope>
    <source>
        <strain evidence="1">ATCC 29256</strain>
    </source>
</reference>
<dbReference type="EMBL" id="ACKO02000016">
    <property type="protein sequence ID" value="EET43760.1"/>
    <property type="molecule type" value="Genomic_DNA"/>
</dbReference>
<gene>
    <name evidence="1" type="ORF">NEISICOT_02521</name>
</gene>
<evidence type="ECO:0000313" key="2">
    <source>
        <dbReference type="Proteomes" id="UP000005365"/>
    </source>
</evidence>
<evidence type="ECO:0000313" key="1">
    <source>
        <dbReference type="EMBL" id="EET43760.1"/>
    </source>
</evidence>
<protein>
    <submittedName>
        <fullName evidence="1">Uncharacterized protein</fullName>
    </submittedName>
</protein>
<accession>C6M7L2</accession>
<keyword evidence="2" id="KW-1185">Reference proteome</keyword>
<comment type="caution">
    <text evidence="1">The sequence shown here is derived from an EMBL/GenBank/DDBJ whole genome shotgun (WGS) entry which is preliminary data.</text>
</comment>
<dbReference type="AlphaFoldDB" id="C6M7L2"/>
<dbReference type="Proteomes" id="UP000005365">
    <property type="component" value="Unassembled WGS sequence"/>
</dbReference>
<name>C6M7L2_NEISI</name>